<sequence>TLFSSIINRKCIHSHKVYPLVPLFNFRDCHVNFRMDERRNRQGGIRLSFREEGLGIQATLEKGLENLKAPEDGVNMKSSTV</sequence>
<protein>
    <submittedName>
        <fullName evidence="1">Uncharacterized protein</fullName>
    </submittedName>
</protein>
<reference evidence="1" key="2">
    <citation type="submission" date="2021-04" db="EMBL/GenBank/DDBJ databases">
        <authorList>
            <person name="Gilroy R."/>
        </authorList>
    </citation>
    <scope>NUCLEOTIDE SEQUENCE</scope>
    <source>
        <strain evidence="1">ChiGjej1B1-1692</strain>
    </source>
</reference>
<evidence type="ECO:0000313" key="1">
    <source>
        <dbReference type="EMBL" id="HJC37962.1"/>
    </source>
</evidence>
<dbReference type="Proteomes" id="UP000823894">
    <property type="component" value="Unassembled WGS sequence"/>
</dbReference>
<gene>
    <name evidence="1" type="ORF">H9757_02700</name>
</gene>
<organism evidence="1 2">
    <name type="scientific">Candidatus Mediterraneibacter faecigallinarum</name>
    <dbReference type="NCBI Taxonomy" id="2838669"/>
    <lineage>
        <taxon>Bacteria</taxon>
        <taxon>Bacillati</taxon>
        <taxon>Bacillota</taxon>
        <taxon>Clostridia</taxon>
        <taxon>Lachnospirales</taxon>
        <taxon>Lachnospiraceae</taxon>
        <taxon>Mediterraneibacter</taxon>
    </lineage>
</organism>
<comment type="caution">
    <text evidence="1">The sequence shown here is derived from an EMBL/GenBank/DDBJ whole genome shotgun (WGS) entry which is preliminary data.</text>
</comment>
<evidence type="ECO:0000313" key="2">
    <source>
        <dbReference type="Proteomes" id="UP000823894"/>
    </source>
</evidence>
<dbReference type="EMBL" id="DWWK01000034">
    <property type="protein sequence ID" value="HJC37962.1"/>
    <property type="molecule type" value="Genomic_DNA"/>
</dbReference>
<feature type="non-terminal residue" evidence="1">
    <location>
        <position position="1"/>
    </location>
</feature>
<accession>A0A9D2SWS1</accession>
<dbReference type="AlphaFoldDB" id="A0A9D2SWS1"/>
<name>A0A9D2SWS1_9FIRM</name>
<proteinExistence type="predicted"/>
<reference evidence="1" key="1">
    <citation type="journal article" date="2021" name="PeerJ">
        <title>Extensive microbial diversity within the chicken gut microbiome revealed by metagenomics and culture.</title>
        <authorList>
            <person name="Gilroy R."/>
            <person name="Ravi A."/>
            <person name="Getino M."/>
            <person name="Pursley I."/>
            <person name="Horton D.L."/>
            <person name="Alikhan N.F."/>
            <person name="Baker D."/>
            <person name="Gharbi K."/>
            <person name="Hall N."/>
            <person name="Watson M."/>
            <person name="Adriaenssens E.M."/>
            <person name="Foster-Nyarko E."/>
            <person name="Jarju S."/>
            <person name="Secka A."/>
            <person name="Antonio M."/>
            <person name="Oren A."/>
            <person name="Chaudhuri R.R."/>
            <person name="La Ragione R."/>
            <person name="Hildebrand F."/>
            <person name="Pallen M.J."/>
        </authorList>
    </citation>
    <scope>NUCLEOTIDE SEQUENCE</scope>
    <source>
        <strain evidence="1">ChiGjej1B1-1692</strain>
    </source>
</reference>